<dbReference type="RefSeq" id="WP_204819901.1">
    <property type="nucleotide sequence ID" value="NZ_JANHOF010000006.1"/>
</dbReference>
<keyword evidence="2" id="KW-1185">Reference proteome</keyword>
<evidence type="ECO:0000313" key="2">
    <source>
        <dbReference type="Proteomes" id="UP001589818"/>
    </source>
</evidence>
<reference evidence="1 2" key="1">
    <citation type="submission" date="2024-09" db="EMBL/GenBank/DDBJ databases">
        <authorList>
            <person name="Sun Q."/>
            <person name="Mori K."/>
        </authorList>
    </citation>
    <scope>NUCLEOTIDE SEQUENCE [LARGE SCALE GENOMIC DNA]</scope>
    <source>
        <strain evidence="1 2">CCM 4839</strain>
    </source>
</reference>
<dbReference type="EMBL" id="JBHLVF010000011">
    <property type="protein sequence ID" value="MFC0391449.1"/>
    <property type="molecule type" value="Genomic_DNA"/>
</dbReference>
<dbReference type="Proteomes" id="UP001589818">
    <property type="component" value="Unassembled WGS sequence"/>
</dbReference>
<gene>
    <name evidence="1" type="ORF">ACFFJ8_08690</name>
</gene>
<comment type="caution">
    <text evidence="1">The sequence shown here is derived from an EMBL/GenBank/DDBJ whole genome shotgun (WGS) entry which is preliminary data.</text>
</comment>
<name>A0ABV6J6E1_9BACL</name>
<proteinExistence type="predicted"/>
<organism evidence="1 2">
    <name type="scientific">Paenibacillus mendelii</name>
    <dbReference type="NCBI Taxonomy" id="206163"/>
    <lineage>
        <taxon>Bacteria</taxon>
        <taxon>Bacillati</taxon>
        <taxon>Bacillota</taxon>
        <taxon>Bacilli</taxon>
        <taxon>Bacillales</taxon>
        <taxon>Paenibacillaceae</taxon>
        <taxon>Paenibacillus</taxon>
    </lineage>
</organism>
<accession>A0ABV6J6E1</accession>
<protein>
    <submittedName>
        <fullName evidence="1">Uncharacterized protein</fullName>
    </submittedName>
</protein>
<sequence>MDEEWMEAMLPVHVQRQLDQLLESWAEQMPTPPAQIDLDNDHISIIANDHGYEWWRRLFDQAYLKPIPAFPPGWPFHKHAG</sequence>
<evidence type="ECO:0000313" key="1">
    <source>
        <dbReference type="EMBL" id="MFC0391449.1"/>
    </source>
</evidence>